<sequence>MFSYAHIGAVTGGTFTTVEGDFHTHYNASGDIGLGGIRLLHGHIAVGAFHNSAERFDPPKCHPSTRKSILKRIMDWVRDDDKTHPFLWLYGPAGSGKTSIAQSIAELCEEEGILAGDFFFSRTSPGRNDDRHLIPTLAYQLTISIPGIREYMVEALDRDALVFSRSIKAQLETLIVKPLTELLASSRKKGIVTKRQPGLIIIDGLDECGQPKSQRYILSVLSSVIKESSIPLFFFIASRAEQDIRDVFNGQEMCSLSHRLVLDDTCDPDADVRIFLESRFEEIKKGHPSGSFLPARWPHYSDIDRLVRKSSGQFIYASTVLKFVESSRHWPPDRLNIIFGLTPPGANTPFAELDALYTHILSSVEDIERVLEIFSFLFFKESNVKSRMDLVESFLFFRRGELQMVLSDLHSIIYVPPPGDGSRSLRMYHASLRDFLMDKSRSGRFSLDAGLAYARLAMHCIKHMTFPRLTSAPSLLRLTGYTGLMQYCMNAYPTAALLEGLYQFNFEAFLGLRIKTENDVALRGFFHILPSFFEWIRAQHGYPNDKNDLYDRYLAHFDGYLKAKLSEYPRKPTTLHLFTASTLNGFDVYSRIP</sequence>
<evidence type="ECO:0000313" key="4">
    <source>
        <dbReference type="Proteomes" id="UP000027222"/>
    </source>
</evidence>
<dbReference type="HOGENOM" id="CLU_000288_6_10_1"/>
<dbReference type="InterPro" id="IPR027417">
    <property type="entry name" value="P-loop_NTPase"/>
</dbReference>
<name>A0A067ST03_GALM3</name>
<dbReference type="PANTHER" id="PTHR10039:SF14">
    <property type="entry name" value="NACHT DOMAIN-CONTAINING PROTEIN"/>
    <property type="match status" value="1"/>
</dbReference>
<dbReference type="InterPro" id="IPR056884">
    <property type="entry name" value="NPHP3-like_N"/>
</dbReference>
<dbReference type="EMBL" id="KL142386">
    <property type="protein sequence ID" value="KDR73182.1"/>
    <property type="molecule type" value="Genomic_DNA"/>
</dbReference>
<evidence type="ECO:0000259" key="2">
    <source>
        <dbReference type="Pfam" id="PF24883"/>
    </source>
</evidence>
<dbReference type="Proteomes" id="UP000027222">
    <property type="component" value="Unassembled WGS sequence"/>
</dbReference>
<feature type="domain" description="Nephrocystin 3-like N-terminal" evidence="2">
    <location>
        <begin position="73"/>
        <end position="239"/>
    </location>
</feature>
<proteinExistence type="predicted"/>
<keyword evidence="4" id="KW-1185">Reference proteome</keyword>
<keyword evidence="1" id="KW-0677">Repeat</keyword>
<evidence type="ECO:0000256" key="1">
    <source>
        <dbReference type="ARBA" id="ARBA00022737"/>
    </source>
</evidence>
<dbReference type="OrthoDB" id="4760524at2759"/>
<protein>
    <recommendedName>
        <fullName evidence="2">Nephrocystin 3-like N-terminal domain-containing protein</fullName>
    </recommendedName>
</protein>
<dbReference type="Gene3D" id="3.40.50.300">
    <property type="entry name" value="P-loop containing nucleotide triphosphate hydrolases"/>
    <property type="match status" value="1"/>
</dbReference>
<accession>A0A067ST03</accession>
<reference evidence="4" key="1">
    <citation type="journal article" date="2014" name="Proc. Natl. Acad. Sci. U.S.A.">
        <title>Extensive sampling of basidiomycete genomes demonstrates inadequacy of the white-rot/brown-rot paradigm for wood decay fungi.</title>
        <authorList>
            <person name="Riley R."/>
            <person name="Salamov A.A."/>
            <person name="Brown D.W."/>
            <person name="Nagy L.G."/>
            <person name="Floudas D."/>
            <person name="Held B.W."/>
            <person name="Levasseur A."/>
            <person name="Lombard V."/>
            <person name="Morin E."/>
            <person name="Otillar R."/>
            <person name="Lindquist E.A."/>
            <person name="Sun H."/>
            <person name="LaButti K.M."/>
            <person name="Schmutz J."/>
            <person name="Jabbour D."/>
            <person name="Luo H."/>
            <person name="Baker S.E."/>
            <person name="Pisabarro A.G."/>
            <person name="Walton J.D."/>
            <person name="Blanchette R.A."/>
            <person name="Henrissat B."/>
            <person name="Martin F."/>
            <person name="Cullen D."/>
            <person name="Hibbett D.S."/>
            <person name="Grigoriev I.V."/>
        </authorList>
    </citation>
    <scope>NUCLEOTIDE SEQUENCE [LARGE SCALE GENOMIC DNA]</scope>
    <source>
        <strain evidence="4">CBS 339.88</strain>
    </source>
</reference>
<dbReference type="SUPFAM" id="SSF52540">
    <property type="entry name" value="P-loop containing nucleoside triphosphate hydrolases"/>
    <property type="match status" value="1"/>
</dbReference>
<dbReference type="AlphaFoldDB" id="A0A067ST03"/>
<gene>
    <name evidence="3" type="ORF">GALMADRAFT_723711</name>
</gene>
<dbReference type="Pfam" id="PF24883">
    <property type="entry name" value="NPHP3_N"/>
    <property type="match status" value="1"/>
</dbReference>
<evidence type="ECO:0000313" key="3">
    <source>
        <dbReference type="EMBL" id="KDR73182.1"/>
    </source>
</evidence>
<dbReference type="PANTHER" id="PTHR10039">
    <property type="entry name" value="AMELOGENIN"/>
    <property type="match status" value="1"/>
</dbReference>
<organism evidence="3 4">
    <name type="scientific">Galerina marginata (strain CBS 339.88)</name>
    <dbReference type="NCBI Taxonomy" id="685588"/>
    <lineage>
        <taxon>Eukaryota</taxon>
        <taxon>Fungi</taxon>
        <taxon>Dikarya</taxon>
        <taxon>Basidiomycota</taxon>
        <taxon>Agaricomycotina</taxon>
        <taxon>Agaricomycetes</taxon>
        <taxon>Agaricomycetidae</taxon>
        <taxon>Agaricales</taxon>
        <taxon>Agaricineae</taxon>
        <taxon>Strophariaceae</taxon>
        <taxon>Galerina</taxon>
    </lineage>
</organism>